<dbReference type="AlphaFoldDB" id="A0A819L9V7"/>
<evidence type="ECO:0000313" key="3">
    <source>
        <dbReference type="Proteomes" id="UP000663881"/>
    </source>
</evidence>
<sequence length="231" mass="26378">MATSIEPLTSTATEVFTLPVYDVCAIQQRMEVKETNWISAIITTATDASWFLGPLMNPPDKQRNNLSHVSGCGLTAREVVNRLAAISNEELRKKLGATVLPYIMNKSNEETMKLFDNINFNFNELDDEKGDINVNEQTYQDSSERLKINVYYAKCLLRRVNGKYDINLAYYDYVAEISRYNLRALGRNRAAIDKDLQIAKALAYNKLHYQLQQSWPSQVTLQHKSTLPDTN</sequence>
<dbReference type="EMBL" id="CAJOAY010002567">
    <property type="protein sequence ID" value="CAF3962547.1"/>
    <property type="molecule type" value="Genomic_DNA"/>
</dbReference>
<dbReference type="Proteomes" id="UP000663881">
    <property type="component" value="Unassembled WGS sequence"/>
</dbReference>
<evidence type="ECO:0000313" key="1">
    <source>
        <dbReference type="EMBL" id="CAF1415796.1"/>
    </source>
</evidence>
<dbReference type="Proteomes" id="UP000663891">
    <property type="component" value="Unassembled WGS sequence"/>
</dbReference>
<comment type="caution">
    <text evidence="2">The sequence shown here is derived from an EMBL/GenBank/DDBJ whole genome shotgun (WGS) entry which is preliminary data.</text>
</comment>
<gene>
    <name evidence="2" type="ORF">OKA104_LOCUS27621</name>
    <name evidence="1" type="ORF">VCS650_LOCUS37406</name>
</gene>
<protein>
    <submittedName>
        <fullName evidence="2">Uncharacterized protein</fullName>
    </submittedName>
</protein>
<proteinExistence type="predicted"/>
<name>A0A819L9V7_9BILA</name>
<reference evidence="2" key="1">
    <citation type="submission" date="2021-02" db="EMBL/GenBank/DDBJ databases">
        <authorList>
            <person name="Nowell W R."/>
        </authorList>
    </citation>
    <scope>NUCLEOTIDE SEQUENCE</scope>
</reference>
<evidence type="ECO:0000313" key="2">
    <source>
        <dbReference type="EMBL" id="CAF3962547.1"/>
    </source>
</evidence>
<accession>A0A819L9V7</accession>
<dbReference type="EMBL" id="CAJNON010001007">
    <property type="protein sequence ID" value="CAF1415796.1"/>
    <property type="molecule type" value="Genomic_DNA"/>
</dbReference>
<dbReference type="OrthoDB" id="9997316at2759"/>
<organism evidence="2 3">
    <name type="scientific">Adineta steineri</name>
    <dbReference type="NCBI Taxonomy" id="433720"/>
    <lineage>
        <taxon>Eukaryota</taxon>
        <taxon>Metazoa</taxon>
        <taxon>Spiralia</taxon>
        <taxon>Gnathifera</taxon>
        <taxon>Rotifera</taxon>
        <taxon>Eurotatoria</taxon>
        <taxon>Bdelloidea</taxon>
        <taxon>Adinetida</taxon>
        <taxon>Adinetidae</taxon>
        <taxon>Adineta</taxon>
    </lineage>
</organism>